<dbReference type="Proteomes" id="UP000032611">
    <property type="component" value="Chromosome"/>
</dbReference>
<protein>
    <submittedName>
        <fullName evidence="2">Coiled-coil domain-containing protein 149</fullName>
    </submittedName>
</protein>
<keyword evidence="3" id="KW-1185">Reference proteome</keyword>
<dbReference type="OrthoDB" id="7362854at2"/>
<dbReference type="EMBL" id="CP010803">
    <property type="protein sequence ID" value="AJY47869.1"/>
    <property type="molecule type" value="Genomic_DNA"/>
</dbReference>
<evidence type="ECO:0000313" key="3">
    <source>
        <dbReference type="Proteomes" id="UP000032611"/>
    </source>
</evidence>
<evidence type="ECO:0000256" key="1">
    <source>
        <dbReference type="SAM" id="Coils"/>
    </source>
</evidence>
<accession>A0A0D5LUG9</accession>
<dbReference type="STRING" id="1486262.TM49_02335"/>
<dbReference type="KEGG" id="mey:TM49_02335"/>
<evidence type="ECO:0000313" key="2">
    <source>
        <dbReference type="EMBL" id="AJY47869.1"/>
    </source>
</evidence>
<dbReference type="Pfam" id="PF04325">
    <property type="entry name" value="DUF465"/>
    <property type="match status" value="1"/>
</dbReference>
<dbReference type="PATRIC" id="fig|1486262.3.peg.484"/>
<dbReference type="Gene3D" id="6.10.280.50">
    <property type="match status" value="1"/>
</dbReference>
<gene>
    <name evidence="2" type="ORF">TM49_02335</name>
</gene>
<dbReference type="InterPro" id="IPR007420">
    <property type="entry name" value="DUF465"/>
</dbReference>
<feature type="coiled-coil region" evidence="1">
    <location>
        <begin position="7"/>
        <end position="55"/>
    </location>
</feature>
<dbReference type="InterPro" id="IPR038444">
    <property type="entry name" value="DUF465_sf"/>
</dbReference>
<name>A0A0D5LUG9_MAREN</name>
<dbReference type="AlphaFoldDB" id="A0A0D5LUG9"/>
<sequence>MTVQTHLAALEEKHSALERRLQNVMSSPSSHDDEIVDIKRRKLQLKDEMERLQQN</sequence>
<organism evidence="2 3">
    <name type="scientific">Martelella endophytica</name>
    <dbReference type="NCBI Taxonomy" id="1486262"/>
    <lineage>
        <taxon>Bacteria</taxon>
        <taxon>Pseudomonadati</taxon>
        <taxon>Pseudomonadota</taxon>
        <taxon>Alphaproteobacteria</taxon>
        <taxon>Hyphomicrobiales</taxon>
        <taxon>Aurantimonadaceae</taxon>
        <taxon>Martelella</taxon>
    </lineage>
</organism>
<keyword evidence="1" id="KW-0175">Coiled coil</keyword>
<proteinExistence type="predicted"/>
<dbReference type="RefSeq" id="WP_045684637.1">
    <property type="nucleotide sequence ID" value="NZ_CP010803.1"/>
</dbReference>
<reference evidence="2 3" key="1">
    <citation type="journal article" date="2015" name="Genome Announc.">
        <title>Complete genome sequence of Martelella endophytica YC6887, which has antifungal activity associated with a halophyte.</title>
        <authorList>
            <person name="Khan A."/>
            <person name="Khan H."/>
            <person name="Chung E.J."/>
            <person name="Hossain M.T."/>
            <person name="Chung Y.R."/>
        </authorList>
    </citation>
    <scope>NUCLEOTIDE SEQUENCE [LARGE SCALE GENOMIC DNA]</scope>
    <source>
        <strain evidence="2">YC6887</strain>
    </source>
</reference>
<dbReference type="HOGENOM" id="CLU_175516_2_2_5"/>